<keyword evidence="4" id="KW-0325">Glycoprotein</keyword>
<gene>
    <name evidence="7" type="ORF">MNOR_LOCUS12682</name>
</gene>
<dbReference type="PANTHER" id="PTHR23199">
    <property type="entry name" value="NEUROTROPHIN 1-RELATED"/>
    <property type="match status" value="1"/>
</dbReference>
<name>A0AAV2QHI3_MEGNR</name>
<dbReference type="EMBL" id="CAXKWB010007008">
    <property type="protein sequence ID" value="CAL4085439.1"/>
    <property type="molecule type" value="Genomic_DNA"/>
</dbReference>
<evidence type="ECO:0000256" key="5">
    <source>
        <dbReference type="SAM" id="MobiDB-lite"/>
    </source>
</evidence>
<dbReference type="GO" id="GO:0008083">
    <property type="term" value="F:growth factor activity"/>
    <property type="evidence" value="ECO:0007669"/>
    <property type="project" value="TreeGrafter"/>
</dbReference>
<keyword evidence="8" id="KW-1185">Reference proteome</keyword>
<dbReference type="Gene3D" id="2.10.90.10">
    <property type="entry name" value="Cystine-knot cytokines"/>
    <property type="match status" value="1"/>
</dbReference>
<dbReference type="InterPro" id="IPR052444">
    <property type="entry name" value="Spz/Toll_ligand-like"/>
</dbReference>
<dbReference type="InterPro" id="IPR032104">
    <property type="entry name" value="Spaetzle"/>
</dbReference>
<evidence type="ECO:0000256" key="3">
    <source>
        <dbReference type="ARBA" id="ARBA00023157"/>
    </source>
</evidence>
<evidence type="ECO:0000256" key="4">
    <source>
        <dbReference type="ARBA" id="ARBA00023180"/>
    </source>
</evidence>
<dbReference type="SUPFAM" id="SSF57501">
    <property type="entry name" value="Cystine-knot cytokines"/>
    <property type="match status" value="1"/>
</dbReference>
<comment type="caution">
    <text evidence="7">The sequence shown here is derived from an EMBL/GenBank/DDBJ whole genome shotgun (WGS) entry which is preliminary data.</text>
</comment>
<evidence type="ECO:0000256" key="2">
    <source>
        <dbReference type="ARBA" id="ARBA00022729"/>
    </source>
</evidence>
<protein>
    <recommendedName>
        <fullName evidence="6">Spaetzle domain-containing protein</fullName>
    </recommendedName>
</protein>
<evidence type="ECO:0000313" key="7">
    <source>
        <dbReference type="EMBL" id="CAL4085439.1"/>
    </source>
</evidence>
<keyword evidence="2" id="KW-0732">Signal</keyword>
<evidence type="ECO:0000259" key="6">
    <source>
        <dbReference type="Pfam" id="PF16077"/>
    </source>
</evidence>
<comment type="subunit">
    <text evidence="1">Homodimer; disulfide-linked.</text>
</comment>
<keyword evidence="3" id="KW-1015">Disulfide bond</keyword>
<dbReference type="GO" id="GO:0045087">
    <property type="term" value="P:innate immune response"/>
    <property type="evidence" value="ECO:0007669"/>
    <property type="project" value="TreeGrafter"/>
</dbReference>
<reference evidence="7 8" key="1">
    <citation type="submission" date="2024-05" db="EMBL/GenBank/DDBJ databases">
        <authorList>
            <person name="Wallberg A."/>
        </authorList>
    </citation>
    <scope>NUCLEOTIDE SEQUENCE [LARGE SCALE GENOMIC DNA]</scope>
</reference>
<dbReference type="Proteomes" id="UP001497623">
    <property type="component" value="Unassembled WGS sequence"/>
</dbReference>
<dbReference type="GO" id="GO:0021556">
    <property type="term" value="P:central nervous system formation"/>
    <property type="evidence" value="ECO:0007669"/>
    <property type="project" value="TreeGrafter"/>
</dbReference>
<dbReference type="PANTHER" id="PTHR23199:SF13">
    <property type="entry name" value="PROTEIN SPAETZLE 3"/>
    <property type="match status" value="1"/>
</dbReference>
<dbReference type="FunFam" id="2.10.90.10:FF:000018">
    <property type="entry name" value="Spatzle 4"/>
    <property type="match status" value="1"/>
</dbReference>
<evidence type="ECO:0000313" key="8">
    <source>
        <dbReference type="Proteomes" id="UP001497623"/>
    </source>
</evidence>
<feature type="domain" description="Spaetzle" evidence="6">
    <location>
        <begin position="264"/>
        <end position="353"/>
    </location>
</feature>
<dbReference type="GO" id="GO:0005121">
    <property type="term" value="F:Toll binding"/>
    <property type="evidence" value="ECO:0007669"/>
    <property type="project" value="TreeGrafter"/>
</dbReference>
<feature type="region of interest" description="Disordered" evidence="5">
    <location>
        <begin position="83"/>
        <end position="109"/>
    </location>
</feature>
<dbReference type="Pfam" id="PF16077">
    <property type="entry name" value="Spaetzle"/>
    <property type="match status" value="1"/>
</dbReference>
<dbReference type="GO" id="GO:0005615">
    <property type="term" value="C:extracellular space"/>
    <property type="evidence" value="ECO:0007669"/>
    <property type="project" value="UniProtKB-ARBA"/>
</dbReference>
<dbReference type="AlphaFoldDB" id="A0AAV2QHI3"/>
<accession>A0AAV2QHI3</accession>
<organism evidence="7 8">
    <name type="scientific">Meganyctiphanes norvegica</name>
    <name type="common">Northern krill</name>
    <name type="synonym">Thysanopoda norvegica</name>
    <dbReference type="NCBI Taxonomy" id="48144"/>
    <lineage>
        <taxon>Eukaryota</taxon>
        <taxon>Metazoa</taxon>
        <taxon>Ecdysozoa</taxon>
        <taxon>Arthropoda</taxon>
        <taxon>Crustacea</taxon>
        <taxon>Multicrustacea</taxon>
        <taxon>Malacostraca</taxon>
        <taxon>Eumalacostraca</taxon>
        <taxon>Eucarida</taxon>
        <taxon>Euphausiacea</taxon>
        <taxon>Euphausiidae</taxon>
        <taxon>Meganyctiphanes</taxon>
    </lineage>
</organism>
<dbReference type="InterPro" id="IPR029034">
    <property type="entry name" value="Cystine-knot_cytokine"/>
</dbReference>
<evidence type="ECO:0000256" key="1">
    <source>
        <dbReference type="ARBA" id="ARBA00011748"/>
    </source>
</evidence>
<proteinExistence type="predicted"/>
<sequence>MAFQHQTLPNATFIVSSTSNVARQLFTGAAGTAQGSQNFLHHFGQRATGGRSFSGASAPNQQIELLKDPSMNDKKLSQLLVPSASQGPVAVRSRGRGRGQSTPVRPKLSLPNPLANSTFMQLPVLWTALSLALGVEVNGEIIRGVPCIKRLNQLFCNTPGNNYPAQMIEKFIEDNKALMRRMYGEFRNNAEVTVSQIARSGRQGRSILDNQFHSDFEEFNDLPPILQEFHADDPRGEEFFSLIRSKRQSGPGATPNDNSDKVDSCQSKVEIVRPYWASNSKGKVFAVVNTGEFTQAIHQEVCARAKTTKWCGGECSCDQKYKWHRMLAYDPDDDCRGIFMDWFLFPSCCVCRCNNI</sequence>